<gene>
    <name evidence="4" type="ORF">CLV47_101460</name>
</gene>
<feature type="region of interest" description="Disordered" evidence="1">
    <location>
        <begin position="168"/>
        <end position="208"/>
    </location>
</feature>
<dbReference type="Proteomes" id="UP000237752">
    <property type="component" value="Unassembled WGS sequence"/>
</dbReference>
<reference evidence="4 5" key="1">
    <citation type="submission" date="2018-03" db="EMBL/GenBank/DDBJ databases">
        <title>Genomic Encyclopedia of Archaeal and Bacterial Type Strains, Phase II (KMG-II): from individual species to whole genera.</title>
        <authorList>
            <person name="Goeker M."/>
        </authorList>
    </citation>
    <scope>NUCLEOTIDE SEQUENCE [LARGE SCALE GENOMIC DNA]</scope>
    <source>
        <strain evidence="4 5">DSM 100065</strain>
    </source>
</reference>
<dbReference type="AlphaFoldDB" id="A0A2T1A703"/>
<evidence type="ECO:0000313" key="5">
    <source>
        <dbReference type="Proteomes" id="UP000237752"/>
    </source>
</evidence>
<keyword evidence="2" id="KW-1133">Transmembrane helix</keyword>
<dbReference type="RefSeq" id="WP_106347355.1">
    <property type="nucleotide sequence ID" value="NZ_PVUE01000001.1"/>
</dbReference>
<dbReference type="EMBL" id="PVUE01000001">
    <property type="protein sequence ID" value="PRZ44334.1"/>
    <property type="molecule type" value="Genomic_DNA"/>
</dbReference>
<feature type="domain" description="DUF2231" evidence="3">
    <location>
        <begin position="21"/>
        <end position="159"/>
    </location>
</feature>
<keyword evidence="5" id="KW-1185">Reference proteome</keyword>
<protein>
    <submittedName>
        <fullName evidence="4">Putative membrane protein</fullName>
    </submittedName>
</protein>
<dbReference type="Pfam" id="PF09990">
    <property type="entry name" value="DUF2231"/>
    <property type="match status" value="1"/>
</dbReference>
<dbReference type="OrthoDB" id="147178at2"/>
<dbReference type="InterPro" id="IPR019251">
    <property type="entry name" value="DUF2231_TM"/>
</dbReference>
<feature type="transmembrane region" description="Helical" evidence="2">
    <location>
        <begin position="28"/>
        <end position="49"/>
    </location>
</feature>
<sequence>MSNQASQAKQPVSAALAGPYGHPFHPMLVTVPIGAWVASLVFDIASLIVSKPGFLVQGAEWLIAIGVLGALAAAMVGFLDMFAIPTGTPAFRTALLHMSLNLAVTVAYGVNFAWRFGFSSDGNAVGTWQLVLSAVSLATLAGSGYLGGKLAYRYGVRVADEVTQAEGFAKDRDPGQARHSKTAALPSTTPAANNPKDQSVRPAVHTNR</sequence>
<evidence type="ECO:0000259" key="3">
    <source>
        <dbReference type="Pfam" id="PF09990"/>
    </source>
</evidence>
<feature type="transmembrane region" description="Helical" evidence="2">
    <location>
        <begin position="126"/>
        <end position="147"/>
    </location>
</feature>
<feature type="transmembrane region" description="Helical" evidence="2">
    <location>
        <begin position="61"/>
        <end position="82"/>
    </location>
</feature>
<name>A0A2T1A703_9ACTN</name>
<feature type="compositionally biased region" description="Polar residues" evidence="1">
    <location>
        <begin position="185"/>
        <end position="197"/>
    </location>
</feature>
<comment type="caution">
    <text evidence="4">The sequence shown here is derived from an EMBL/GenBank/DDBJ whole genome shotgun (WGS) entry which is preliminary data.</text>
</comment>
<accession>A0A2T1A703</accession>
<evidence type="ECO:0000256" key="2">
    <source>
        <dbReference type="SAM" id="Phobius"/>
    </source>
</evidence>
<keyword evidence="2" id="KW-0472">Membrane</keyword>
<evidence type="ECO:0000313" key="4">
    <source>
        <dbReference type="EMBL" id="PRZ44334.1"/>
    </source>
</evidence>
<proteinExistence type="predicted"/>
<evidence type="ECO:0000256" key="1">
    <source>
        <dbReference type="SAM" id="MobiDB-lite"/>
    </source>
</evidence>
<organism evidence="4 5">
    <name type="scientific">Antricoccus suffuscus</name>
    <dbReference type="NCBI Taxonomy" id="1629062"/>
    <lineage>
        <taxon>Bacteria</taxon>
        <taxon>Bacillati</taxon>
        <taxon>Actinomycetota</taxon>
        <taxon>Actinomycetes</taxon>
        <taxon>Geodermatophilales</taxon>
        <taxon>Antricoccaceae</taxon>
        <taxon>Antricoccus</taxon>
    </lineage>
</organism>
<keyword evidence="2" id="KW-0812">Transmembrane</keyword>